<dbReference type="InterPro" id="IPR052345">
    <property type="entry name" value="Rad_response_metalloprotease"/>
</dbReference>
<feature type="domain" description="HTH cro/C1-type" evidence="2">
    <location>
        <begin position="11"/>
        <end position="65"/>
    </location>
</feature>
<dbReference type="CDD" id="cd00093">
    <property type="entry name" value="HTH_XRE"/>
    <property type="match status" value="1"/>
</dbReference>
<dbReference type="InterPro" id="IPR001387">
    <property type="entry name" value="Cro/C1-type_HTH"/>
</dbReference>
<dbReference type="GeneID" id="78127649"/>
<evidence type="ECO:0000313" key="3">
    <source>
        <dbReference type="EMBL" id="KAE8127446.1"/>
    </source>
</evidence>
<dbReference type="GO" id="GO:0003677">
    <property type="term" value="F:DNA binding"/>
    <property type="evidence" value="ECO:0007669"/>
    <property type="project" value="InterPro"/>
</dbReference>
<proteinExistence type="inferred from homology"/>
<dbReference type="PROSITE" id="PS50943">
    <property type="entry name" value="HTH_CROC1"/>
    <property type="match status" value="1"/>
</dbReference>
<evidence type="ECO:0000256" key="1">
    <source>
        <dbReference type="ARBA" id="ARBA00007227"/>
    </source>
</evidence>
<dbReference type="SUPFAM" id="SSF47413">
    <property type="entry name" value="lambda repressor-like DNA-binding domains"/>
    <property type="match status" value="1"/>
</dbReference>
<evidence type="ECO:0000313" key="4">
    <source>
        <dbReference type="Proteomes" id="UP000325415"/>
    </source>
</evidence>
<reference evidence="3 4" key="1">
    <citation type="submission" date="2018-04" db="EMBL/GenBank/DDBJ databases">
        <authorList>
            <person name="Eckel V.P."/>
            <person name="Vogel R.F."/>
        </authorList>
    </citation>
    <scope>NUCLEOTIDE SEQUENCE [LARGE SCALE GENOMIC DNA]</scope>
    <source>
        <strain evidence="4">TMW 2.1764</strain>
    </source>
</reference>
<name>A0A5N6S2I9_9BIFI</name>
<dbReference type="PANTHER" id="PTHR43236">
    <property type="entry name" value="ANTITOXIN HIGA1"/>
    <property type="match status" value="1"/>
</dbReference>
<dbReference type="AlphaFoldDB" id="A0A5N6S2I9"/>
<dbReference type="Pfam" id="PF06114">
    <property type="entry name" value="Peptidase_M78"/>
    <property type="match status" value="1"/>
</dbReference>
<dbReference type="RefSeq" id="WP_152581209.1">
    <property type="nucleotide sequence ID" value="NZ_QDAG01000008.1"/>
</dbReference>
<dbReference type="PANTHER" id="PTHR43236:SF1">
    <property type="entry name" value="BLL7220 PROTEIN"/>
    <property type="match status" value="1"/>
</dbReference>
<dbReference type="OrthoDB" id="9794834at2"/>
<keyword evidence="4" id="KW-1185">Reference proteome</keyword>
<organism evidence="3 4">
    <name type="scientific">Bifidobacterium tibiigranuli</name>
    <dbReference type="NCBI Taxonomy" id="2172043"/>
    <lineage>
        <taxon>Bacteria</taxon>
        <taxon>Bacillati</taxon>
        <taxon>Actinomycetota</taxon>
        <taxon>Actinomycetes</taxon>
        <taxon>Bifidobacteriales</taxon>
        <taxon>Bifidobacteriaceae</taxon>
        <taxon>Bifidobacterium</taxon>
    </lineage>
</organism>
<gene>
    <name evidence="3" type="ORF">DDE84_08130</name>
</gene>
<dbReference type="InterPro" id="IPR010359">
    <property type="entry name" value="IrrE_HExxH"/>
</dbReference>
<comment type="similarity">
    <text evidence="1">Belongs to the short-chain fatty acyl-CoA assimilation regulator (ScfR) family.</text>
</comment>
<dbReference type="Gene3D" id="1.10.260.40">
    <property type="entry name" value="lambda repressor-like DNA-binding domains"/>
    <property type="match status" value="1"/>
</dbReference>
<dbReference type="EMBL" id="QDAG01000008">
    <property type="protein sequence ID" value="KAE8127446.1"/>
    <property type="molecule type" value="Genomic_DNA"/>
</dbReference>
<dbReference type="Proteomes" id="UP000325415">
    <property type="component" value="Unassembled WGS sequence"/>
</dbReference>
<dbReference type="SMART" id="SM00530">
    <property type="entry name" value="HTH_XRE"/>
    <property type="match status" value="1"/>
</dbReference>
<dbReference type="Gene3D" id="1.10.10.2910">
    <property type="match status" value="1"/>
</dbReference>
<comment type="caution">
    <text evidence="3">The sequence shown here is derived from an EMBL/GenBank/DDBJ whole genome shotgun (WGS) entry which is preliminary data.</text>
</comment>
<dbReference type="Pfam" id="PF01381">
    <property type="entry name" value="HTH_3"/>
    <property type="match status" value="1"/>
</dbReference>
<accession>A0A5N6S2I9</accession>
<evidence type="ECO:0000259" key="2">
    <source>
        <dbReference type="PROSITE" id="PS50943"/>
    </source>
</evidence>
<dbReference type="InterPro" id="IPR010982">
    <property type="entry name" value="Lambda_DNA-bd_dom_sf"/>
</dbReference>
<protein>
    <submittedName>
        <fullName evidence="3">ImmA/IrrE family metallo-endopeptidase</fullName>
    </submittedName>
</protein>
<sequence>MNNFVITPSRLIIARQRLGMTLVDLAAASGISRRSLSYYEKGGASISRDSLQRLSVTLDVPESFFYRGDIEVIPVEAVSFRKLSKASARQRNMVLAEATLGVEFYELLSQNFLLPSSNIPTFDKVDPELAADMVRKRWGLSDRPISNMMHLIESKGVRVLSLNPSAKDIDAFCLTRDDTSYMFMNTSKTGERQRFDIAHELGHLVLHGGSDMSPADSREREQQANKFASEFLMPRSRILAQQLDNPTLERIFAAKRYWKVSALAMTHRLHAIGLLTDARYRACCIELADKGFRFDEPDGIVHESSSLLKQTIYGRGKRVSFADAGQALSLHMHEVKTYAAGLVPMLA</sequence>